<dbReference type="AlphaFoldDB" id="A0A2D4IKU9"/>
<evidence type="ECO:0000313" key="1">
    <source>
        <dbReference type="EMBL" id="LAA84807.1"/>
    </source>
</evidence>
<accession>A0A2D4IKU9</accession>
<reference evidence="1" key="1">
    <citation type="submission" date="2017-07" db="EMBL/GenBank/DDBJ databases">
        <authorList>
            <person name="Mikheyev A."/>
            <person name="Grau M."/>
        </authorList>
    </citation>
    <scope>NUCLEOTIDE SEQUENCE</scope>
    <source>
        <tissue evidence="1">Venom_gland</tissue>
    </source>
</reference>
<reference evidence="1" key="2">
    <citation type="submission" date="2017-11" db="EMBL/GenBank/DDBJ databases">
        <title>Coralsnake Venomics: Analyses of Venom Gland Transcriptomes and Proteomes of Six Brazilian Taxa.</title>
        <authorList>
            <person name="Aird S.D."/>
            <person name="Jorge da Silva N."/>
            <person name="Qiu L."/>
            <person name="Villar-Briones A."/>
            <person name="Aparecida-Saddi V."/>
            <person name="Campos-Telles M.P."/>
            <person name="Grau M."/>
            <person name="Mikheyev A.S."/>
        </authorList>
    </citation>
    <scope>NUCLEOTIDE SEQUENCE</scope>
    <source>
        <tissue evidence="1">Venom_gland</tissue>
    </source>
</reference>
<sequence>MKKIICVYEVITNTISVHLGIQKHFFLSYSKYDKALLSSQNLKESSNKTFVNCLSLACFSFQSALPIYRNVHLQYLLSRTTRHCDRVRESFQMAEYMRKHQLQNKG</sequence>
<dbReference type="EMBL" id="IACK01106140">
    <property type="protein sequence ID" value="LAA84807.1"/>
    <property type="molecule type" value="Transcribed_RNA"/>
</dbReference>
<name>A0A2D4IKU9_MICLE</name>
<protein>
    <submittedName>
        <fullName evidence="1">Uncharacterized protein</fullName>
    </submittedName>
</protein>
<organism evidence="1">
    <name type="scientific">Micrurus lemniscatus lemniscatus</name>
    <dbReference type="NCBI Taxonomy" id="129467"/>
    <lineage>
        <taxon>Eukaryota</taxon>
        <taxon>Metazoa</taxon>
        <taxon>Chordata</taxon>
        <taxon>Craniata</taxon>
        <taxon>Vertebrata</taxon>
        <taxon>Euteleostomi</taxon>
        <taxon>Lepidosauria</taxon>
        <taxon>Squamata</taxon>
        <taxon>Bifurcata</taxon>
        <taxon>Unidentata</taxon>
        <taxon>Episquamata</taxon>
        <taxon>Toxicofera</taxon>
        <taxon>Serpentes</taxon>
        <taxon>Colubroidea</taxon>
        <taxon>Elapidae</taxon>
        <taxon>Elapinae</taxon>
        <taxon>Micrurus</taxon>
    </lineage>
</organism>
<proteinExistence type="predicted"/>